<evidence type="ECO:0000256" key="6">
    <source>
        <dbReference type="ARBA" id="ARBA00031924"/>
    </source>
</evidence>
<reference evidence="10" key="3">
    <citation type="submission" date="2022-06" db="UniProtKB">
        <authorList>
            <consortium name="EnsemblMetazoa"/>
        </authorList>
    </citation>
    <scope>IDENTIFICATION</scope>
</reference>
<evidence type="ECO:0000313" key="9">
    <source>
        <dbReference type="EMBL" id="KAF7494491.1"/>
    </source>
</evidence>
<proteinExistence type="inferred from homology"/>
<dbReference type="GO" id="GO:0005811">
    <property type="term" value="C:lipid droplet"/>
    <property type="evidence" value="ECO:0007669"/>
    <property type="project" value="UniProtKB-SubCell"/>
</dbReference>
<keyword evidence="4" id="KW-0551">Lipid droplet</keyword>
<dbReference type="SUPFAM" id="SSF53474">
    <property type="entry name" value="alpha/beta-Hydrolases"/>
    <property type="match status" value="1"/>
</dbReference>
<name>A0A834VF26_SARSC</name>
<keyword evidence="5 9" id="KW-0378">Hydrolase</keyword>
<evidence type="ECO:0000256" key="4">
    <source>
        <dbReference type="ARBA" id="ARBA00022677"/>
    </source>
</evidence>
<protein>
    <recommendedName>
        <fullName evidence="3">Lipid droplet-associated hydrolase</fullName>
        <ecNumber evidence="7">3.1.1.13</ecNumber>
    </recommendedName>
    <alternativeName>
        <fullName evidence="6">Lipid droplet-associated serine hydrolase</fullName>
    </alternativeName>
</protein>
<evidence type="ECO:0000256" key="2">
    <source>
        <dbReference type="ARBA" id="ARBA00008300"/>
    </source>
</evidence>
<keyword evidence="11" id="KW-1185">Reference proteome</keyword>
<dbReference type="InterPro" id="IPR019363">
    <property type="entry name" value="LDAH"/>
</dbReference>
<evidence type="ECO:0000256" key="8">
    <source>
        <dbReference type="ARBA" id="ARBA00049527"/>
    </source>
</evidence>
<evidence type="ECO:0000256" key="3">
    <source>
        <dbReference type="ARBA" id="ARBA00019242"/>
    </source>
</evidence>
<dbReference type="AlphaFoldDB" id="A0A834VF26"/>
<gene>
    <name evidence="9" type="ORF">SSS_2562</name>
</gene>
<dbReference type="GO" id="GO:0019915">
    <property type="term" value="P:lipid storage"/>
    <property type="evidence" value="ECO:0007669"/>
    <property type="project" value="InterPro"/>
</dbReference>
<dbReference type="GO" id="GO:0004771">
    <property type="term" value="F:sterol ester esterase activity"/>
    <property type="evidence" value="ECO:0007669"/>
    <property type="project" value="UniProtKB-EC"/>
</dbReference>
<evidence type="ECO:0000256" key="5">
    <source>
        <dbReference type="ARBA" id="ARBA00022801"/>
    </source>
</evidence>
<comment type="similarity">
    <text evidence="2">Belongs to the AB hydrolase superfamily. LDAH family.</text>
</comment>
<dbReference type="EMBL" id="WVUK01000053">
    <property type="protein sequence ID" value="KAF7494491.1"/>
    <property type="molecule type" value="Genomic_DNA"/>
</dbReference>
<evidence type="ECO:0000313" key="10">
    <source>
        <dbReference type="EnsemblMetazoa" id="KAF7494491.1"/>
    </source>
</evidence>
<dbReference type="InterPro" id="IPR029058">
    <property type="entry name" value="AB_hydrolase_fold"/>
</dbReference>
<sequence>MNSPWIEFVVINEIPTKIICFGSYDFESKPWRFPKLILMFSGNPGEIEYYNEFLSDLNLKLSIPVIGLSHSGHNRLPSHMKQRLNFSDSKFFGLESQISYKTIFIREFIDSSSRMIIVSHSIGGYISLELLDRFEDIRNRSMLRLMGHRKTPKCVIEAATNLMDPDCLKATYLMAREELNEVKQPKISIIKSNIDRLSMLYGENDDWVPVEFYQKIKKMLEFDPDQNGNDCSEIDLRLCFGQIDHAFVTKTEWSLEISKIVSNVIQLKWNLTLKDE</sequence>
<dbReference type="OrthoDB" id="448051at2759"/>
<dbReference type="Proteomes" id="UP000070412">
    <property type="component" value="Unassembled WGS sequence"/>
</dbReference>
<comment type="subcellular location">
    <subcellularLocation>
        <location evidence="1">Lipid droplet</location>
    </subcellularLocation>
</comment>
<accession>A0A834VF26</accession>
<evidence type="ECO:0000256" key="1">
    <source>
        <dbReference type="ARBA" id="ARBA00004502"/>
    </source>
</evidence>
<evidence type="ECO:0000256" key="7">
    <source>
        <dbReference type="ARBA" id="ARBA00039150"/>
    </source>
</evidence>
<dbReference type="EnsemblMetazoa" id="SSS_2562s_mrna">
    <property type="protein sequence ID" value="KAF7494491.1"/>
    <property type="gene ID" value="SSS_2562"/>
</dbReference>
<dbReference type="PANTHER" id="PTHR13390:SF0">
    <property type="entry name" value="LIPID DROPLET-ASSOCIATED HYDROLASE"/>
    <property type="match status" value="1"/>
</dbReference>
<evidence type="ECO:0000313" key="11">
    <source>
        <dbReference type="Proteomes" id="UP000070412"/>
    </source>
</evidence>
<dbReference type="EC" id="3.1.1.13" evidence="7"/>
<organism evidence="9">
    <name type="scientific">Sarcoptes scabiei</name>
    <name type="common">Itch mite</name>
    <name type="synonym">Acarus scabiei</name>
    <dbReference type="NCBI Taxonomy" id="52283"/>
    <lineage>
        <taxon>Eukaryota</taxon>
        <taxon>Metazoa</taxon>
        <taxon>Ecdysozoa</taxon>
        <taxon>Arthropoda</taxon>
        <taxon>Chelicerata</taxon>
        <taxon>Arachnida</taxon>
        <taxon>Acari</taxon>
        <taxon>Acariformes</taxon>
        <taxon>Sarcoptiformes</taxon>
        <taxon>Astigmata</taxon>
        <taxon>Psoroptidia</taxon>
        <taxon>Sarcoptoidea</taxon>
        <taxon>Sarcoptidae</taxon>
        <taxon>Sarcoptinae</taxon>
        <taxon>Sarcoptes</taxon>
    </lineage>
</organism>
<reference evidence="11" key="1">
    <citation type="journal article" date="2020" name="PLoS Negl. Trop. Dis.">
        <title>High-quality nuclear genome for Sarcoptes scabiei-A critical resource for a neglected parasite.</title>
        <authorList>
            <person name="Korhonen P.K."/>
            <person name="Gasser R.B."/>
            <person name="Ma G."/>
            <person name="Wang T."/>
            <person name="Stroehlein A.J."/>
            <person name="Young N.D."/>
            <person name="Ang C.S."/>
            <person name="Fernando D.D."/>
            <person name="Lu H.C."/>
            <person name="Taylor S."/>
            <person name="Reynolds S.L."/>
            <person name="Mofiz E."/>
            <person name="Najaraj S.H."/>
            <person name="Gowda H."/>
            <person name="Madugundu A."/>
            <person name="Renuse S."/>
            <person name="Holt D."/>
            <person name="Pandey A."/>
            <person name="Papenfuss A.T."/>
            <person name="Fischer K."/>
        </authorList>
    </citation>
    <scope>NUCLEOTIDE SEQUENCE [LARGE SCALE GENOMIC DNA]</scope>
</reference>
<dbReference type="Pfam" id="PF10230">
    <property type="entry name" value="LIDHydrolase"/>
    <property type="match status" value="2"/>
</dbReference>
<dbReference type="PANTHER" id="PTHR13390">
    <property type="entry name" value="LIPASE"/>
    <property type="match status" value="1"/>
</dbReference>
<comment type="catalytic activity">
    <reaction evidence="8">
        <text>a cholesterol ester + H2O = cholesterol + a fatty acid + H(+)</text>
        <dbReference type="Rhea" id="RHEA:36403"/>
        <dbReference type="ChEBI" id="CHEBI:15377"/>
        <dbReference type="ChEBI" id="CHEBI:15378"/>
        <dbReference type="ChEBI" id="CHEBI:16113"/>
        <dbReference type="ChEBI" id="CHEBI:17002"/>
        <dbReference type="ChEBI" id="CHEBI:28868"/>
        <dbReference type="EC" id="3.1.1.13"/>
    </reaction>
    <physiologicalReaction direction="left-to-right" evidence="8">
        <dbReference type="Rhea" id="RHEA:36404"/>
    </physiologicalReaction>
</comment>
<dbReference type="Gene3D" id="3.40.50.1820">
    <property type="entry name" value="alpha/beta hydrolase"/>
    <property type="match status" value="1"/>
</dbReference>
<reference evidence="9" key="2">
    <citation type="submission" date="2020-01" db="EMBL/GenBank/DDBJ databases">
        <authorList>
            <person name="Korhonen P.K.K."/>
            <person name="Guangxu M.G."/>
            <person name="Wang T.W."/>
            <person name="Stroehlein A.J.S."/>
            <person name="Young N.D."/>
            <person name="Ang C.-S.A."/>
            <person name="Fernando D.W.F."/>
            <person name="Lu H.L."/>
            <person name="Taylor S.T."/>
            <person name="Ehtesham M.E.M."/>
            <person name="Najaraj S.H.N."/>
            <person name="Harsha G.H.G."/>
            <person name="Madugundu A.M."/>
            <person name="Renuse S.R."/>
            <person name="Holt D.H."/>
            <person name="Pandey A.P."/>
            <person name="Papenfuss A.P."/>
            <person name="Gasser R.B.G."/>
            <person name="Fischer K.F."/>
        </authorList>
    </citation>
    <scope>NUCLEOTIDE SEQUENCE</scope>
    <source>
        <strain evidence="9">SSS_KF_BRIS2020</strain>
    </source>
</reference>